<evidence type="ECO:0000313" key="1">
    <source>
        <dbReference type="EnsemblPlants" id="OB02G41250.1"/>
    </source>
</evidence>
<reference evidence="1" key="1">
    <citation type="submission" date="2013-04" db="UniProtKB">
        <authorList>
            <consortium name="EnsemblPlants"/>
        </authorList>
    </citation>
    <scope>IDENTIFICATION</scope>
</reference>
<dbReference type="HOGENOM" id="CLU_2708753_0_0_1"/>
<dbReference type="Proteomes" id="UP000006038">
    <property type="component" value="Unassembled WGS sequence"/>
</dbReference>
<keyword evidence="2" id="KW-1185">Reference proteome</keyword>
<dbReference type="Gramene" id="OB02G41250.1">
    <property type="protein sequence ID" value="OB02G41250.1"/>
    <property type="gene ID" value="OB02G41250"/>
</dbReference>
<evidence type="ECO:0000313" key="2">
    <source>
        <dbReference type="Proteomes" id="UP000006038"/>
    </source>
</evidence>
<protein>
    <submittedName>
        <fullName evidence="1">Uncharacterized protein</fullName>
    </submittedName>
</protein>
<dbReference type="EnsemblPlants" id="OB02G41250.1">
    <property type="protein sequence ID" value="OB02G41250.1"/>
    <property type="gene ID" value="OB02G41250"/>
</dbReference>
<accession>J3LHK8</accession>
<proteinExistence type="predicted"/>
<name>J3LHK8_ORYBR</name>
<sequence>MLLIYKRKSRKYMKYTWLWQMEHMLKRVISVQSNSDGRIIGPWGEEKKGHVHYIHTGPCTTTVLDPHILNLLC</sequence>
<dbReference type="AlphaFoldDB" id="J3LHK8"/>
<organism evidence="1">
    <name type="scientific">Oryza brachyantha</name>
    <name type="common">malo sina</name>
    <dbReference type="NCBI Taxonomy" id="4533"/>
    <lineage>
        <taxon>Eukaryota</taxon>
        <taxon>Viridiplantae</taxon>
        <taxon>Streptophyta</taxon>
        <taxon>Embryophyta</taxon>
        <taxon>Tracheophyta</taxon>
        <taxon>Spermatophyta</taxon>
        <taxon>Magnoliopsida</taxon>
        <taxon>Liliopsida</taxon>
        <taxon>Poales</taxon>
        <taxon>Poaceae</taxon>
        <taxon>BOP clade</taxon>
        <taxon>Oryzoideae</taxon>
        <taxon>Oryzeae</taxon>
        <taxon>Oryzinae</taxon>
        <taxon>Oryza</taxon>
    </lineage>
</organism>